<dbReference type="InterPro" id="IPR009006">
    <property type="entry name" value="Ala_racemase/Decarboxylase_C"/>
</dbReference>
<comment type="caution">
    <text evidence="6">The sequence shown here is derived from an EMBL/GenBank/DDBJ whole genome shotgun (WGS) entry which is preliminary data.</text>
</comment>
<keyword evidence="7" id="KW-1185">Reference proteome</keyword>
<gene>
    <name evidence="6" type="primary">alr</name>
    <name evidence="6" type="ORF">GCM10008967_10630</name>
</gene>
<dbReference type="InterPro" id="IPR000821">
    <property type="entry name" value="Ala_racemase"/>
</dbReference>
<feature type="binding site" evidence="4">
    <location>
        <position position="311"/>
    </location>
    <ligand>
        <name>substrate</name>
    </ligand>
</feature>
<dbReference type="InterPro" id="IPR029066">
    <property type="entry name" value="PLP-binding_barrel"/>
</dbReference>
<dbReference type="Gene3D" id="3.20.20.10">
    <property type="entry name" value="Alanine racemase"/>
    <property type="match status" value="1"/>
</dbReference>
<dbReference type="RefSeq" id="WP_343797018.1">
    <property type="nucleotide sequence ID" value="NZ_BAAADJ010000011.1"/>
</dbReference>
<dbReference type="InterPro" id="IPR001608">
    <property type="entry name" value="Ala_racemase_N"/>
</dbReference>
<dbReference type="EMBL" id="BAAADJ010000011">
    <property type="protein sequence ID" value="GAA0322022.1"/>
    <property type="molecule type" value="Genomic_DNA"/>
</dbReference>
<feature type="binding site" evidence="4">
    <location>
        <position position="135"/>
    </location>
    <ligand>
        <name>substrate</name>
    </ligand>
</feature>
<comment type="similarity">
    <text evidence="4">Belongs to the alanine racemase family.</text>
</comment>
<dbReference type="PANTHER" id="PTHR30511:SF0">
    <property type="entry name" value="ALANINE RACEMASE, CATABOLIC-RELATED"/>
    <property type="match status" value="1"/>
</dbReference>
<name>A0ABN0W0P5_9BACI</name>
<dbReference type="PRINTS" id="PR00992">
    <property type="entry name" value="ALARACEMASE"/>
</dbReference>
<evidence type="ECO:0000259" key="5">
    <source>
        <dbReference type="SMART" id="SM01005"/>
    </source>
</evidence>
<dbReference type="SUPFAM" id="SSF50621">
    <property type="entry name" value="Alanine racemase C-terminal domain-like"/>
    <property type="match status" value="1"/>
</dbReference>
<evidence type="ECO:0000313" key="7">
    <source>
        <dbReference type="Proteomes" id="UP001500782"/>
    </source>
</evidence>
<proteinExistence type="inferred from homology"/>
<dbReference type="PANTHER" id="PTHR30511">
    <property type="entry name" value="ALANINE RACEMASE"/>
    <property type="match status" value="1"/>
</dbReference>
<dbReference type="HAMAP" id="MF_01201">
    <property type="entry name" value="Ala_racemase"/>
    <property type="match status" value="1"/>
</dbReference>
<dbReference type="EC" id="5.1.1.1" evidence="4"/>
<dbReference type="SUPFAM" id="SSF51419">
    <property type="entry name" value="PLP-binding barrel"/>
    <property type="match status" value="1"/>
</dbReference>
<dbReference type="PROSITE" id="PS00395">
    <property type="entry name" value="ALANINE_RACEMASE"/>
    <property type="match status" value="1"/>
</dbReference>
<sequence length="378" mass="42227">MGFYRDTWAEINLDAINWNVTQMKNFLPTGTELMAVVKANAYGHGDVQVAQTALESGADFIAVAILDEAIALRQKGVKAPILVLGATRPTDVQVASDYNISLTVFKKDWLLQAKSILNPKQFIKIHIKADTGMGRLGIQDFEELVELIEVCKTSSSFVWEGLFTHFATADQLEESYFSKQLNLFHSWVSQLDAKPPIIHISNSAAGFKENIQKYNAVRMGISMYGLTPSPEIKPYLPFELKPALSLYTKMVQVKQVSKGTAISYGNTYVAEEDEWIATLPIGYADGWIRKNQGHDVSVDGKRVPIIGRICMDQCMIKLPKYFAEGTVVSLIGDVVSMDEVADRLETINYEVACMISSRVPRIYIKNDQQMVTDNPILR</sequence>
<reference evidence="6 7" key="1">
    <citation type="journal article" date="2019" name="Int. J. Syst. Evol. Microbiol.">
        <title>The Global Catalogue of Microorganisms (GCM) 10K type strain sequencing project: providing services to taxonomists for standard genome sequencing and annotation.</title>
        <authorList>
            <consortium name="The Broad Institute Genomics Platform"/>
            <consortium name="The Broad Institute Genome Sequencing Center for Infectious Disease"/>
            <person name="Wu L."/>
            <person name="Ma J."/>
        </authorList>
    </citation>
    <scope>NUCLEOTIDE SEQUENCE [LARGE SCALE GENOMIC DNA]</scope>
    <source>
        <strain evidence="6 7">JCM 9731</strain>
    </source>
</reference>
<keyword evidence="2 4" id="KW-0663">Pyridoxal phosphate</keyword>
<evidence type="ECO:0000256" key="4">
    <source>
        <dbReference type="HAMAP-Rule" id="MF_01201"/>
    </source>
</evidence>
<accession>A0ABN0W0P5</accession>
<dbReference type="Pfam" id="PF00842">
    <property type="entry name" value="Ala_racemase_C"/>
    <property type="match status" value="1"/>
</dbReference>
<evidence type="ECO:0000256" key="1">
    <source>
        <dbReference type="ARBA" id="ARBA00001933"/>
    </source>
</evidence>
<dbReference type="NCBIfam" id="TIGR00492">
    <property type="entry name" value="alr"/>
    <property type="match status" value="1"/>
</dbReference>
<evidence type="ECO:0000256" key="3">
    <source>
        <dbReference type="ARBA" id="ARBA00023235"/>
    </source>
</evidence>
<dbReference type="Proteomes" id="UP001500782">
    <property type="component" value="Unassembled WGS sequence"/>
</dbReference>
<keyword evidence="3 4" id="KW-0413">Isomerase</keyword>
<feature type="domain" description="Alanine racemase C-terminal" evidence="5">
    <location>
        <begin position="243"/>
        <end position="364"/>
    </location>
</feature>
<feature type="active site" description="Proton acceptor; specific for L-alanine" evidence="4">
    <location>
        <position position="264"/>
    </location>
</feature>
<evidence type="ECO:0000256" key="2">
    <source>
        <dbReference type="ARBA" id="ARBA00022898"/>
    </source>
</evidence>
<dbReference type="Pfam" id="PF01168">
    <property type="entry name" value="Ala_racemase_N"/>
    <property type="match status" value="1"/>
</dbReference>
<dbReference type="CDD" id="cd00430">
    <property type="entry name" value="PLPDE_III_AR"/>
    <property type="match status" value="1"/>
</dbReference>
<comment type="catalytic activity">
    <reaction evidence="4">
        <text>L-alanine = D-alanine</text>
        <dbReference type="Rhea" id="RHEA:20249"/>
        <dbReference type="ChEBI" id="CHEBI:57416"/>
        <dbReference type="ChEBI" id="CHEBI:57972"/>
        <dbReference type="EC" id="5.1.1.1"/>
    </reaction>
</comment>
<comment type="function">
    <text evidence="4">Catalyzes the interconversion of L-alanine and D-alanine. May also act on other amino acids.</text>
</comment>
<dbReference type="SMART" id="SM01005">
    <property type="entry name" value="Ala_racemase_C"/>
    <property type="match status" value="1"/>
</dbReference>
<organism evidence="6 7">
    <name type="scientific">Bacillus carboniphilus</name>
    <dbReference type="NCBI Taxonomy" id="86663"/>
    <lineage>
        <taxon>Bacteria</taxon>
        <taxon>Bacillati</taxon>
        <taxon>Bacillota</taxon>
        <taxon>Bacilli</taxon>
        <taxon>Bacillales</taxon>
        <taxon>Bacillaceae</taxon>
        <taxon>Bacillus</taxon>
    </lineage>
</organism>
<comment type="cofactor">
    <cofactor evidence="1 4">
        <name>pyridoxal 5'-phosphate</name>
        <dbReference type="ChEBI" id="CHEBI:597326"/>
    </cofactor>
</comment>
<comment type="pathway">
    <text evidence="4">Amino-acid biosynthesis; D-alanine biosynthesis; D-alanine from L-alanine: step 1/1.</text>
</comment>
<protein>
    <recommendedName>
        <fullName evidence="4">Alanine racemase</fullName>
        <ecNumber evidence="4">5.1.1.1</ecNumber>
    </recommendedName>
</protein>
<feature type="active site" description="Proton acceptor; specific for D-alanine" evidence="4">
    <location>
        <position position="38"/>
    </location>
</feature>
<feature type="modified residue" description="N6-(pyridoxal phosphate)lysine" evidence="4">
    <location>
        <position position="38"/>
    </location>
</feature>
<dbReference type="Gene3D" id="2.40.37.10">
    <property type="entry name" value="Lyase, Ornithine Decarboxylase, Chain A, domain 1"/>
    <property type="match status" value="1"/>
</dbReference>
<evidence type="ECO:0000313" key="6">
    <source>
        <dbReference type="EMBL" id="GAA0322022.1"/>
    </source>
</evidence>
<dbReference type="InterPro" id="IPR020622">
    <property type="entry name" value="Ala_racemase_pyridoxalP-BS"/>
</dbReference>
<dbReference type="InterPro" id="IPR011079">
    <property type="entry name" value="Ala_racemase_C"/>
</dbReference>